<dbReference type="STRING" id="638303.Thal_1392"/>
<dbReference type="OrthoDB" id="6756629at2"/>
<dbReference type="Gene3D" id="3.10.350.10">
    <property type="entry name" value="LysM domain"/>
    <property type="match status" value="1"/>
</dbReference>
<dbReference type="Proteomes" id="UP000002043">
    <property type="component" value="Chromosome"/>
</dbReference>
<dbReference type="AlphaFoldDB" id="D3SMP2"/>
<dbReference type="eggNOG" id="COG1388">
    <property type="taxonomic scope" value="Bacteria"/>
</dbReference>
<keyword evidence="3" id="KW-1185">Reference proteome</keyword>
<organism evidence="2 3">
    <name type="scientific">Thermocrinis albus (strain DSM 14484 / JCM 11386 / HI 11/12)</name>
    <dbReference type="NCBI Taxonomy" id="638303"/>
    <lineage>
        <taxon>Bacteria</taxon>
        <taxon>Pseudomonadati</taxon>
        <taxon>Aquificota</taxon>
        <taxon>Aquificia</taxon>
        <taxon>Aquificales</taxon>
        <taxon>Aquificaceae</taxon>
        <taxon>Thermocrinis</taxon>
    </lineage>
</organism>
<evidence type="ECO:0000313" key="2">
    <source>
        <dbReference type="EMBL" id="ADC90022.1"/>
    </source>
</evidence>
<dbReference type="KEGG" id="tal:Thal_1392"/>
<dbReference type="HOGENOM" id="CLU_2371792_0_0_0"/>
<name>D3SMP2_THEAH</name>
<dbReference type="Pfam" id="PF01476">
    <property type="entry name" value="LysM"/>
    <property type="match status" value="1"/>
</dbReference>
<protein>
    <recommendedName>
        <fullName evidence="1">LysM domain-containing protein</fullName>
    </recommendedName>
</protein>
<dbReference type="InterPro" id="IPR018392">
    <property type="entry name" value="LysM"/>
</dbReference>
<evidence type="ECO:0000259" key="1">
    <source>
        <dbReference type="PROSITE" id="PS51782"/>
    </source>
</evidence>
<dbReference type="RefSeq" id="WP_012992428.1">
    <property type="nucleotide sequence ID" value="NC_013894.1"/>
</dbReference>
<gene>
    <name evidence="2" type="ordered locus">Thal_1392</name>
</gene>
<dbReference type="InterPro" id="IPR036779">
    <property type="entry name" value="LysM_dom_sf"/>
</dbReference>
<proteinExistence type="predicted"/>
<sequence>MRYKVSVDDLLRENPWIKDPDYILPGWKLKIPRPGYENKTRSNIREGLRRVDPLVIDLDGDGIKLVNINKSNAMFDLTGSGFANKMGLKNVRVWV</sequence>
<dbReference type="EMBL" id="CP001931">
    <property type="protein sequence ID" value="ADC90022.1"/>
    <property type="molecule type" value="Genomic_DNA"/>
</dbReference>
<accession>D3SMP2</accession>
<reference evidence="3" key="1">
    <citation type="journal article" date="2010" name="Stand. Genomic Sci.">
        <title>Complete genome sequence of Thermocrinis albus type strain (HI 11/12T).</title>
        <authorList>
            <person name="Wirth R."/>
            <person name="Sikorski J."/>
            <person name="Brambilla E."/>
            <person name="Misra M."/>
            <person name="Lapidus A."/>
            <person name="Copeland A."/>
            <person name="Nolan M."/>
            <person name="Lucas S."/>
            <person name="Chen F."/>
            <person name="Tice H."/>
            <person name="Cheng J.F."/>
            <person name="Han C."/>
            <person name="Detter J.C."/>
            <person name="Tapia R."/>
            <person name="Bruce D."/>
            <person name="Goodwin L."/>
            <person name="Pitluck S."/>
            <person name="Pati A."/>
            <person name="Anderson I."/>
            <person name="Ivanova N."/>
            <person name="Mavromatis K."/>
            <person name="Mikhailova N."/>
            <person name="Chen A."/>
            <person name="Palaniappan K."/>
            <person name="Bilek Y."/>
            <person name="Hader T."/>
            <person name="Land M."/>
            <person name="Hauser L."/>
            <person name="Chang Y.J."/>
            <person name="Jeffries C.D."/>
            <person name="Tindall B.J."/>
            <person name="Rohde M."/>
            <person name="Goker M."/>
            <person name="Bristow J."/>
            <person name="Eisen J.A."/>
            <person name="Markowitz V."/>
            <person name="Hugenholtz P."/>
            <person name="Kyrpides N.C."/>
            <person name="Klenk H.P."/>
        </authorList>
    </citation>
    <scope>NUCLEOTIDE SEQUENCE [LARGE SCALE GENOMIC DNA]</scope>
    <source>
        <strain evidence="3">DSM 14484 / JCM 11386 / HI 11/12</strain>
    </source>
</reference>
<dbReference type="PROSITE" id="PS51782">
    <property type="entry name" value="LYSM"/>
    <property type="match status" value="1"/>
</dbReference>
<feature type="domain" description="LysM" evidence="1">
    <location>
        <begin position="1"/>
        <end position="31"/>
    </location>
</feature>
<evidence type="ECO:0000313" key="3">
    <source>
        <dbReference type="Proteomes" id="UP000002043"/>
    </source>
</evidence>